<evidence type="ECO:0000313" key="3">
    <source>
        <dbReference type="EMBL" id="GHC60679.1"/>
    </source>
</evidence>
<gene>
    <name evidence="3" type="ORF">GCM10007100_30100</name>
</gene>
<reference evidence="3" key="2">
    <citation type="submission" date="2020-09" db="EMBL/GenBank/DDBJ databases">
        <authorList>
            <person name="Sun Q."/>
            <person name="Kim S."/>
        </authorList>
    </citation>
    <scope>NUCLEOTIDE SEQUENCE</scope>
    <source>
        <strain evidence="3">KCTC 12988</strain>
    </source>
</reference>
<dbReference type="AlphaFoldDB" id="A0A918TSJ3"/>
<feature type="chain" id="PRO_5037931202" description="Ice-binding protein C-terminal domain-containing protein" evidence="1">
    <location>
        <begin position="21"/>
        <end position="228"/>
    </location>
</feature>
<evidence type="ECO:0000313" key="4">
    <source>
        <dbReference type="Proteomes" id="UP000644507"/>
    </source>
</evidence>
<dbReference type="NCBIfam" id="TIGR02595">
    <property type="entry name" value="PEP_CTERM"/>
    <property type="match status" value="1"/>
</dbReference>
<evidence type="ECO:0000259" key="2">
    <source>
        <dbReference type="Pfam" id="PF07589"/>
    </source>
</evidence>
<organism evidence="3 4">
    <name type="scientific">Roseibacillus persicicus</name>
    <dbReference type="NCBI Taxonomy" id="454148"/>
    <lineage>
        <taxon>Bacteria</taxon>
        <taxon>Pseudomonadati</taxon>
        <taxon>Verrucomicrobiota</taxon>
        <taxon>Verrucomicrobiia</taxon>
        <taxon>Verrucomicrobiales</taxon>
        <taxon>Verrucomicrobiaceae</taxon>
        <taxon>Roseibacillus</taxon>
    </lineage>
</organism>
<proteinExistence type="predicted"/>
<dbReference type="EMBL" id="BMXI01000013">
    <property type="protein sequence ID" value="GHC60679.1"/>
    <property type="molecule type" value="Genomic_DNA"/>
</dbReference>
<dbReference type="InterPro" id="IPR013424">
    <property type="entry name" value="Ice-binding_C"/>
</dbReference>
<reference evidence="3" key="1">
    <citation type="journal article" date="2014" name="Int. J. Syst. Evol. Microbiol.">
        <title>Complete genome sequence of Corynebacterium casei LMG S-19264T (=DSM 44701T), isolated from a smear-ripened cheese.</title>
        <authorList>
            <consortium name="US DOE Joint Genome Institute (JGI-PGF)"/>
            <person name="Walter F."/>
            <person name="Albersmeier A."/>
            <person name="Kalinowski J."/>
            <person name="Ruckert C."/>
        </authorList>
    </citation>
    <scope>NUCLEOTIDE SEQUENCE</scope>
    <source>
        <strain evidence="3">KCTC 12988</strain>
    </source>
</reference>
<comment type="caution">
    <text evidence="3">The sequence shown here is derived from an EMBL/GenBank/DDBJ whole genome shotgun (WGS) entry which is preliminary data.</text>
</comment>
<accession>A0A918TSJ3</accession>
<dbReference type="RefSeq" id="WP_189571596.1">
    <property type="nucleotide sequence ID" value="NZ_BMXI01000013.1"/>
</dbReference>
<sequence>MSLFTVLGVTLTTLSHGALALTPTWENDPFTTETHYTFTTDNKTAPPEEFRNENGTPSLAVVDDPVFGAGWQRPNTIDAARTPDSGAWDMGQGEEGVDGYLSISVPLGSRVGLSSQELNIFVEFIWFSVAGIATEPLFFLEGATPITSIVDREQVAVETLSTWERTVWQASFSDFSPDIATLTLQAPTGQGSVIEEVNIYTISAAPIPEPGTMAFFAVGLMGFLRRRR</sequence>
<evidence type="ECO:0000256" key="1">
    <source>
        <dbReference type="SAM" id="SignalP"/>
    </source>
</evidence>
<dbReference type="Pfam" id="PF07589">
    <property type="entry name" value="PEP-CTERM"/>
    <property type="match status" value="1"/>
</dbReference>
<feature type="domain" description="Ice-binding protein C-terminal" evidence="2">
    <location>
        <begin position="206"/>
        <end position="228"/>
    </location>
</feature>
<protein>
    <recommendedName>
        <fullName evidence="2">Ice-binding protein C-terminal domain-containing protein</fullName>
    </recommendedName>
</protein>
<name>A0A918TSJ3_9BACT</name>
<keyword evidence="1" id="KW-0732">Signal</keyword>
<keyword evidence="4" id="KW-1185">Reference proteome</keyword>
<feature type="signal peptide" evidence="1">
    <location>
        <begin position="1"/>
        <end position="20"/>
    </location>
</feature>
<dbReference type="Proteomes" id="UP000644507">
    <property type="component" value="Unassembled WGS sequence"/>
</dbReference>